<dbReference type="Gene3D" id="3.40.50.720">
    <property type="entry name" value="NAD(P)-binding Rossmann-like Domain"/>
    <property type="match status" value="1"/>
</dbReference>
<dbReference type="InterPro" id="IPR032095">
    <property type="entry name" value="Sacchrp_dh-like_C"/>
</dbReference>
<feature type="domain" description="Saccharopine dehydrogenase NADP binding" evidence="1">
    <location>
        <begin position="4"/>
        <end position="156"/>
    </location>
</feature>
<comment type="caution">
    <text evidence="3">The sequence shown here is derived from an EMBL/GenBank/DDBJ whole genome shotgun (WGS) entry which is preliminary data.</text>
</comment>
<accession>A0A9D1MMP5</accession>
<dbReference type="PANTHER" id="PTHR43796:SF2">
    <property type="entry name" value="CARBOXYNORSPERMIDINE SYNTHASE"/>
    <property type="match status" value="1"/>
</dbReference>
<dbReference type="Pfam" id="PF03435">
    <property type="entry name" value="Sacchrp_dh_NADP"/>
    <property type="match status" value="1"/>
</dbReference>
<reference evidence="3" key="1">
    <citation type="submission" date="2020-10" db="EMBL/GenBank/DDBJ databases">
        <authorList>
            <person name="Gilroy R."/>
        </authorList>
    </citation>
    <scope>NUCLEOTIDE SEQUENCE</scope>
    <source>
        <strain evidence="3">9366</strain>
    </source>
</reference>
<dbReference type="SUPFAM" id="SSF51735">
    <property type="entry name" value="NAD(P)-binding Rossmann-fold domains"/>
    <property type="match status" value="1"/>
</dbReference>
<protein>
    <submittedName>
        <fullName evidence="3">Saccharopine dehydrogenase family protein</fullName>
    </submittedName>
</protein>
<evidence type="ECO:0000313" key="4">
    <source>
        <dbReference type="Proteomes" id="UP000824145"/>
    </source>
</evidence>
<reference evidence="3" key="2">
    <citation type="journal article" date="2021" name="PeerJ">
        <title>Extensive microbial diversity within the chicken gut microbiome revealed by metagenomics and culture.</title>
        <authorList>
            <person name="Gilroy R."/>
            <person name="Ravi A."/>
            <person name="Getino M."/>
            <person name="Pursley I."/>
            <person name="Horton D.L."/>
            <person name="Alikhan N.F."/>
            <person name="Baker D."/>
            <person name="Gharbi K."/>
            <person name="Hall N."/>
            <person name="Watson M."/>
            <person name="Adriaenssens E.M."/>
            <person name="Foster-Nyarko E."/>
            <person name="Jarju S."/>
            <person name="Secka A."/>
            <person name="Antonio M."/>
            <person name="Oren A."/>
            <person name="Chaudhuri R.R."/>
            <person name="La Ragione R."/>
            <person name="Hildebrand F."/>
            <person name="Pallen M.J."/>
        </authorList>
    </citation>
    <scope>NUCLEOTIDE SEQUENCE</scope>
    <source>
        <strain evidence="3">9366</strain>
    </source>
</reference>
<evidence type="ECO:0000259" key="1">
    <source>
        <dbReference type="Pfam" id="PF03435"/>
    </source>
</evidence>
<dbReference type="Gene3D" id="3.30.360.10">
    <property type="entry name" value="Dihydrodipicolinate Reductase, domain 2"/>
    <property type="match status" value="1"/>
</dbReference>
<dbReference type="Proteomes" id="UP000824145">
    <property type="component" value="Unassembled WGS sequence"/>
</dbReference>
<dbReference type="PANTHER" id="PTHR43796">
    <property type="entry name" value="CARBOXYNORSPERMIDINE SYNTHASE"/>
    <property type="match status" value="1"/>
</dbReference>
<dbReference type="EMBL" id="DVNJ01000032">
    <property type="protein sequence ID" value="HIU63340.1"/>
    <property type="molecule type" value="Genomic_DNA"/>
</dbReference>
<proteinExistence type="predicted"/>
<dbReference type="InterPro" id="IPR005097">
    <property type="entry name" value="Sacchrp_dh_NADP-bd"/>
</dbReference>
<feature type="domain" description="Saccharopine dehydrogenase-like C-terminal" evidence="2">
    <location>
        <begin position="160"/>
        <end position="407"/>
    </location>
</feature>
<dbReference type="InterPro" id="IPR036291">
    <property type="entry name" value="NAD(P)-bd_dom_sf"/>
</dbReference>
<evidence type="ECO:0000313" key="3">
    <source>
        <dbReference type="EMBL" id="HIU63340.1"/>
    </source>
</evidence>
<dbReference type="AlphaFoldDB" id="A0A9D1MMP5"/>
<gene>
    <name evidence="3" type="ORF">IAB07_06205</name>
</gene>
<sequence length="419" mass="47198">MAKVLVIGCGGVAQVAIKKCCMLDEVFTEMCIASRTVSKCDELKRQLEGKTKTKLTTAKVNADDKGELCALIKSYKPELVMNIALPYQDLTIMDACLECGVNYMDTANYEPEDTSDPKWRERYEKRCEKEGFSAYFDYSYQWEYAEKFKKAGLTALLGSGFDPGVTQAYCAYAQKHLFDKIETIDILDCNGGDHGYPFATNFNPEINLREVSAPGSYWENGKWVEVPAMSIKREYDFDGVGKKDMYLLHHEEIESLAKNIKGVKRIRFFMTFGQSYLTHMKCLENVGMLSTEPIMFEGREIVPIQFLKALLPDPASLGPRTKGKTNIGCIFTGEKDGKKKTAYIYNICDHEECFKEVGSQAVAYTTGVPAMIGALMLLTGKWDKAGVYTVEEFDPDPYMDALNKYGLPWQICENPVLVD</sequence>
<organism evidence="3 4">
    <name type="scientific">Candidatus Caccalectryoclostridium excrementigallinarum</name>
    <dbReference type="NCBI Taxonomy" id="2840710"/>
    <lineage>
        <taxon>Bacteria</taxon>
        <taxon>Bacillati</taxon>
        <taxon>Bacillota</taxon>
        <taxon>Clostridia</taxon>
        <taxon>Christensenellales</taxon>
        <taxon>Christensenellaceae</taxon>
        <taxon>Christensenellaceae incertae sedis</taxon>
        <taxon>Candidatus Caccalectryoclostridium</taxon>
    </lineage>
</organism>
<evidence type="ECO:0000259" key="2">
    <source>
        <dbReference type="Pfam" id="PF16653"/>
    </source>
</evidence>
<dbReference type="Pfam" id="PF16653">
    <property type="entry name" value="Sacchrp_dh_C"/>
    <property type="match status" value="1"/>
</dbReference>
<name>A0A9D1MMP5_9FIRM</name>